<dbReference type="CDD" id="cd22160">
    <property type="entry name" value="F-box_AtFBL13-like"/>
    <property type="match status" value="1"/>
</dbReference>
<dbReference type="Gene3D" id="3.80.10.10">
    <property type="entry name" value="Ribonuclease Inhibitor"/>
    <property type="match status" value="1"/>
</dbReference>
<protein>
    <submittedName>
        <fullName evidence="3">F-box/LRR-repeat protein</fullName>
    </submittedName>
</protein>
<feature type="region of interest" description="Disordered" evidence="1">
    <location>
        <begin position="23"/>
        <end position="48"/>
    </location>
</feature>
<evidence type="ECO:0000259" key="2">
    <source>
        <dbReference type="SMART" id="SM00579"/>
    </source>
</evidence>
<dbReference type="InterPro" id="IPR001810">
    <property type="entry name" value="F-box_dom"/>
</dbReference>
<evidence type="ECO:0000313" key="4">
    <source>
        <dbReference type="Proteomes" id="UP001604336"/>
    </source>
</evidence>
<dbReference type="SMART" id="SM00579">
    <property type="entry name" value="FBD"/>
    <property type="match status" value="1"/>
</dbReference>
<organism evidence="3 4">
    <name type="scientific">Abeliophyllum distichum</name>
    <dbReference type="NCBI Taxonomy" id="126358"/>
    <lineage>
        <taxon>Eukaryota</taxon>
        <taxon>Viridiplantae</taxon>
        <taxon>Streptophyta</taxon>
        <taxon>Embryophyta</taxon>
        <taxon>Tracheophyta</taxon>
        <taxon>Spermatophyta</taxon>
        <taxon>Magnoliopsida</taxon>
        <taxon>eudicotyledons</taxon>
        <taxon>Gunneridae</taxon>
        <taxon>Pentapetalae</taxon>
        <taxon>asterids</taxon>
        <taxon>lamiids</taxon>
        <taxon>Lamiales</taxon>
        <taxon>Oleaceae</taxon>
        <taxon>Forsythieae</taxon>
        <taxon>Abeliophyllum</taxon>
    </lineage>
</organism>
<dbReference type="InterPro" id="IPR055357">
    <property type="entry name" value="LRR_At1g61320_AtMIF1"/>
</dbReference>
<name>A0ABD1QXG8_9LAMI</name>
<keyword evidence="4" id="KW-1185">Reference proteome</keyword>
<dbReference type="PANTHER" id="PTHR34145">
    <property type="entry name" value="OS02G0105600 PROTEIN"/>
    <property type="match status" value="1"/>
</dbReference>
<accession>A0ABD1QXG8</accession>
<dbReference type="EMBL" id="JBFOLK010000010">
    <property type="protein sequence ID" value="KAL2480586.1"/>
    <property type="molecule type" value="Genomic_DNA"/>
</dbReference>
<dbReference type="InterPro" id="IPR032675">
    <property type="entry name" value="LRR_dom_sf"/>
</dbReference>
<comment type="caution">
    <text evidence="3">The sequence shown here is derived from an EMBL/GenBank/DDBJ whole genome shotgun (WGS) entry which is preliminary data.</text>
</comment>
<dbReference type="PANTHER" id="PTHR34145:SF28">
    <property type="entry name" value="F-BOX DOMAIN-CONTAINING PROTEIN"/>
    <property type="match status" value="1"/>
</dbReference>
<dbReference type="Pfam" id="PF23622">
    <property type="entry name" value="LRR_At1g61320_AtMIF1"/>
    <property type="match status" value="1"/>
</dbReference>
<reference evidence="4" key="1">
    <citation type="submission" date="2024-07" db="EMBL/GenBank/DDBJ databases">
        <title>Two chromosome-level genome assemblies of Korean endemic species Abeliophyllum distichum and Forsythia ovata (Oleaceae).</title>
        <authorList>
            <person name="Jang H."/>
        </authorList>
    </citation>
    <scope>NUCLEOTIDE SEQUENCE [LARGE SCALE GENOMIC DNA]</scope>
</reference>
<dbReference type="InterPro" id="IPR053781">
    <property type="entry name" value="F-box_AtFBL13-like"/>
</dbReference>
<dbReference type="InterPro" id="IPR036047">
    <property type="entry name" value="F-box-like_dom_sf"/>
</dbReference>
<evidence type="ECO:0000256" key="1">
    <source>
        <dbReference type="SAM" id="MobiDB-lite"/>
    </source>
</evidence>
<dbReference type="SUPFAM" id="SSF52047">
    <property type="entry name" value="RNI-like"/>
    <property type="match status" value="1"/>
</dbReference>
<dbReference type="InterPro" id="IPR006566">
    <property type="entry name" value="FBD"/>
</dbReference>
<dbReference type="InterPro" id="IPR053772">
    <property type="entry name" value="At1g61320/At1g61330-like"/>
</dbReference>
<dbReference type="Pfam" id="PF00646">
    <property type="entry name" value="F-box"/>
    <property type="match status" value="1"/>
</dbReference>
<proteinExistence type="predicted"/>
<dbReference type="AlphaFoldDB" id="A0ABD1QXG8"/>
<dbReference type="SUPFAM" id="SSF81383">
    <property type="entry name" value="F-box domain"/>
    <property type="match status" value="1"/>
</dbReference>
<sequence length="521" mass="58912">MVNGIHIYDMHYRNRNVVDHVGEKNRSRCPGNEEVSDSNVNQGVDEEKEEERIMEKCVPWFPSQPQKKRLKRVMVDRISALHDSVLLHILSFLNMQEAVCTSVLSKRWKSLWTSLSTVTFHNRRCLPEKSRPFVERVTRILENYRAGNMKKFAVDFMYNSRYASHVDYWILLAVQNKVEDLDLRFHFCSQIAVDQDVVEPHTLPHHVYFAPTLTSLSLLNCILGLNGAVAWRSLKSLSITQVDLTEDAFEVILSGSPVLEYLKINACRGMNHIDINSASVKTLVIQNCEAEWLDTLLLEISAPYIQSLHILGTTYGRVFRLINVSSLVTANLNYYSDALCHYTKLLLESLHHVKEINLGPYCIQILSMLEMLGWPSPPTSWKSLVLNAHLDEVDTPGILRLLLNSPSIETLIINKTRVGCSDLLLDSDVPDGGVICGISLVTGIMLPHLKTVKFAGYTGVGGLGAPTLELILFLLENANTLEKIIIVVSPGTDYRQDAQILLSLPRSSPHVEIIFRRRILY</sequence>
<evidence type="ECO:0000313" key="3">
    <source>
        <dbReference type="EMBL" id="KAL2480586.1"/>
    </source>
</evidence>
<dbReference type="Gene3D" id="1.20.1280.50">
    <property type="match status" value="1"/>
</dbReference>
<dbReference type="Proteomes" id="UP001604336">
    <property type="component" value="Unassembled WGS sequence"/>
</dbReference>
<gene>
    <name evidence="3" type="ORF">Adt_33552</name>
</gene>
<feature type="domain" description="FBD" evidence="2">
    <location>
        <begin position="443"/>
        <end position="516"/>
    </location>
</feature>